<comment type="subcellular location">
    <subcellularLocation>
        <location evidence="1">Nucleus</location>
    </subcellularLocation>
</comment>
<comment type="similarity">
    <text evidence="2">Belongs to the krueppel C2H2-type zinc-finger protein family.</text>
</comment>
<dbReference type="PANTHER" id="PTHR24394:SF29">
    <property type="entry name" value="MYONEURIN"/>
    <property type="match status" value="1"/>
</dbReference>
<dbReference type="Ensembl" id="ENSGACT00000084216.1">
    <property type="protein sequence ID" value="ENSGACP00000032634.1"/>
    <property type="gene ID" value="ENSGACG00000025421.1"/>
</dbReference>
<dbReference type="FunFam" id="3.30.160.60:FF:000446">
    <property type="entry name" value="Zinc finger protein"/>
    <property type="match status" value="1"/>
</dbReference>
<feature type="domain" description="C2H2-type" evidence="13">
    <location>
        <begin position="185"/>
        <end position="212"/>
    </location>
</feature>
<dbReference type="Proteomes" id="UP000007635">
    <property type="component" value="Chromosome XI"/>
</dbReference>
<evidence type="ECO:0000256" key="12">
    <source>
        <dbReference type="SAM" id="MobiDB-lite"/>
    </source>
</evidence>
<dbReference type="GeneTree" id="ENSGT00940000157046"/>
<name>A0AAQ4P1B8_GASAC</name>
<feature type="compositionally biased region" description="Polar residues" evidence="12">
    <location>
        <begin position="91"/>
        <end position="114"/>
    </location>
</feature>
<evidence type="ECO:0000313" key="14">
    <source>
        <dbReference type="Ensembl" id="ENSGACP00000032634.1"/>
    </source>
</evidence>
<keyword evidence="4" id="KW-0677">Repeat</keyword>
<keyword evidence="3" id="KW-0479">Metal-binding</keyword>
<dbReference type="InterPro" id="IPR013087">
    <property type="entry name" value="Znf_C2H2_type"/>
</dbReference>
<evidence type="ECO:0000259" key="13">
    <source>
        <dbReference type="PROSITE" id="PS50157"/>
    </source>
</evidence>
<reference evidence="14" key="2">
    <citation type="submission" date="2025-08" db="UniProtKB">
        <authorList>
            <consortium name="Ensembl"/>
        </authorList>
    </citation>
    <scope>IDENTIFICATION</scope>
</reference>
<evidence type="ECO:0000256" key="11">
    <source>
        <dbReference type="PROSITE-ProRule" id="PRU00042"/>
    </source>
</evidence>
<evidence type="ECO:0000256" key="4">
    <source>
        <dbReference type="ARBA" id="ARBA00022737"/>
    </source>
</evidence>
<feature type="compositionally biased region" description="Basic and acidic residues" evidence="12">
    <location>
        <begin position="76"/>
        <end position="89"/>
    </location>
</feature>
<feature type="domain" description="C2H2-type" evidence="13">
    <location>
        <begin position="157"/>
        <end position="184"/>
    </location>
</feature>
<feature type="domain" description="C2H2-type" evidence="13">
    <location>
        <begin position="297"/>
        <end position="324"/>
    </location>
</feature>
<dbReference type="Pfam" id="PF00096">
    <property type="entry name" value="zf-C2H2"/>
    <property type="match status" value="7"/>
</dbReference>
<dbReference type="InterPro" id="IPR036236">
    <property type="entry name" value="Znf_C2H2_sf"/>
</dbReference>
<feature type="region of interest" description="Disordered" evidence="12">
    <location>
        <begin position="1"/>
        <end position="114"/>
    </location>
</feature>
<dbReference type="FunFam" id="3.30.160.60:FF:000029">
    <property type="entry name" value="GLI family zinc finger 4"/>
    <property type="match status" value="1"/>
</dbReference>
<dbReference type="GO" id="GO:0000981">
    <property type="term" value="F:DNA-binding transcription factor activity, RNA polymerase II-specific"/>
    <property type="evidence" value="ECO:0007669"/>
    <property type="project" value="TreeGrafter"/>
</dbReference>
<keyword evidence="5 11" id="KW-0863">Zinc-finger</keyword>
<keyword evidence="15" id="KW-1185">Reference proteome</keyword>
<dbReference type="GO" id="GO:0008270">
    <property type="term" value="F:zinc ion binding"/>
    <property type="evidence" value="ECO:0007669"/>
    <property type="project" value="UniProtKB-KW"/>
</dbReference>
<feature type="domain" description="C2H2-type" evidence="13">
    <location>
        <begin position="119"/>
        <end position="146"/>
    </location>
</feature>
<evidence type="ECO:0000256" key="5">
    <source>
        <dbReference type="ARBA" id="ARBA00022771"/>
    </source>
</evidence>
<evidence type="ECO:0000256" key="8">
    <source>
        <dbReference type="ARBA" id="ARBA00023125"/>
    </source>
</evidence>
<evidence type="ECO:0000256" key="1">
    <source>
        <dbReference type="ARBA" id="ARBA00004123"/>
    </source>
</evidence>
<evidence type="ECO:0000313" key="15">
    <source>
        <dbReference type="Proteomes" id="UP000007635"/>
    </source>
</evidence>
<dbReference type="PROSITE" id="PS50157">
    <property type="entry name" value="ZINC_FINGER_C2H2_2"/>
    <property type="match status" value="7"/>
</dbReference>
<proteinExistence type="inferred from homology"/>
<evidence type="ECO:0000256" key="9">
    <source>
        <dbReference type="ARBA" id="ARBA00023163"/>
    </source>
</evidence>
<dbReference type="FunFam" id="3.30.160.60:FF:001158">
    <property type="entry name" value="zinc finger protein 22"/>
    <property type="match status" value="1"/>
</dbReference>
<dbReference type="FunFam" id="3.30.160.60:FF:000180">
    <property type="entry name" value="Zinc finger protein 689"/>
    <property type="match status" value="1"/>
</dbReference>
<reference evidence="14" key="3">
    <citation type="submission" date="2025-09" db="UniProtKB">
        <authorList>
            <consortium name="Ensembl"/>
        </authorList>
    </citation>
    <scope>IDENTIFICATION</scope>
</reference>
<accession>A0AAQ4P1B8</accession>
<feature type="domain" description="C2H2-type" evidence="13">
    <location>
        <begin position="269"/>
        <end position="296"/>
    </location>
</feature>
<reference evidence="14 15" key="1">
    <citation type="journal article" date="2021" name="G3 (Bethesda)">
        <title>Improved contiguity of the threespine stickleback genome using long-read sequencing.</title>
        <authorList>
            <person name="Nath S."/>
            <person name="Shaw D.E."/>
            <person name="White M.A."/>
        </authorList>
    </citation>
    <scope>NUCLEOTIDE SEQUENCE [LARGE SCALE GENOMIC DNA]</scope>
    <source>
        <strain evidence="14 15">Lake Benthic</strain>
    </source>
</reference>
<feature type="domain" description="C2H2-type" evidence="13">
    <location>
        <begin position="241"/>
        <end position="268"/>
    </location>
</feature>
<evidence type="ECO:0000256" key="3">
    <source>
        <dbReference type="ARBA" id="ARBA00022723"/>
    </source>
</evidence>
<evidence type="ECO:0000256" key="6">
    <source>
        <dbReference type="ARBA" id="ARBA00022833"/>
    </source>
</evidence>
<keyword evidence="6" id="KW-0862">Zinc</keyword>
<dbReference type="PANTHER" id="PTHR24394">
    <property type="entry name" value="ZINC FINGER PROTEIN"/>
    <property type="match status" value="1"/>
</dbReference>
<feature type="domain" description="C2H2-type" evidence="13">
    <location>
        <begin position="213"/>
        <end position="240"/>
    </location>
</feature>
<dbReference type="Gene3D" id="3.30.160.60">
    <property type="entry name" value="Classic Zinc Finger"/>
    <property type="match status" value="6"/>
</dbReference>
<sequence length="325" mass="36928">LAKDTDFSMSDVKEEQEELGDESGILEMGFPPSEIVRSEQDHPVTRASYEILPVPSHGSAAQIENSDSDEESVNSKGERTRTMTRKENPLRGQSVSANEMDQAALSSDKSSANSEKGRSFCHFCGKGFQYIGSLMKHIKTHENNLSTHVKDCHNTTYFCDICAKTFSNVRCLRIHERIHTGKKEFVCQECDKRFYRREHLIVHVRTHSGEKPYHCDICGKAFSQSQNLTIHKRSHSGEKPYQCGLCGKLFSTSSHLKTHMRYHSGEKPYPCDVCGKRFSQSGQMTRHRTTHTGERPYGCHVCGMRYRFAPNLKVHLQTHEKAAPE</sequence>
<dbReference type="GO" id="GO:0005634">
    <property type="term" value="C:nucleus"/>
    <property type="evidence" value="ECO:0007669"/>
    <property type="project" value="UniProtKB-SubCell"/>
</dbReference>
<dbReference type="GO" id="GO:0003677">
    <property type="term" value="F:DNA binding"/>
    <property type="evidence" value="ECO:0007669"/>
    <property type="project" value="UniProtKB-KW"/>
</dbReference>
<dbReference type="FunFam" id="3.30.160.60:FF:000965">
    <property type="entry name" value="Neurotrophin receptor-interacting factor homolog"/>
    <property type="match status" value="1"/>
</dbReference>
<dbReference type="SUPFAM" id="SSF57667">
    <property type="entry name" value="beta-beta-alpha zinc fingers"/>
    <property type="match status" value="3"/>
</dbReference>
<keyword evidence="7" id="KW-0805">Transcription regulation</keyword>
<dbReference type="FunFam" id="3.30.160.60:FF:000478">
    <property type="entry name" value="Zinc finger protein 133"/>
    <property type="match status" value="1"/>
</dbReference>
<keyword evidence="8" id="KW-0238">DNA-binding</keyword>
<dbReference type="PROSITE" id="PS00028">
    <property type="entry name" value="ZINC_FINGER_C2H2_1"/>
    <property type="match status" value="7"/>
</dbReference>
<organism evidence="14 15">
    <name type="scientific">Gasterosteus aculeatus aculeatus</name>
    <name type="common">three-spined stickleback</name>
    <dbReference type="NCBI Taxonomy" id="481459"/>
    <lineage>
        <taxon>Eukaryota</taxon>
        <taxon>Metazoa</taxon>
        <taxon>Chordata</taxon>
        <taxon>Craniata</taxon>
        <taxon>Vertebrata</taxon>
        <taxon>Euteleostomi</taxon>
        <taxon>Actinopterygii</taxon>
        <taxon>Neopterygii</taxon>
        <taxon>Teleostei</taxon>
        <taxon>Neoteleostei</taxon>
        <taxon>Acanthomorphata</taxon>
        <taxon>Eupercaria</taxon>
        <taxon>Perciformes</taxon>
        <taxon>Cottioidei</taxon>
        <taxon>Gasterosteales</taxon>
        <taxon>Gasterosteidae</taxon>
        <taxon>Gasterosteus</taxon>
    </lineage>
</organism>
<protein>
    <recommendedName>
        <fullName evidence="13">C2H2-type domain-containing protein</fullName>
    </recommendedName>
</protein>
<dbReference type="AlphaFoldDB" id="A0AAQ4P1B8"/>
<dbReference type="SMART" id="SM00355">
    <property type="entry name" value="ZnF_C2H2"/>
    <property type="match status" value="7"/>
</dbReference>
<evidence type="ECO:0000256" key="2">
    <source>
        <dbReference type="ARBA" id="ARBA00006991"/>
    </source>
</evidence>
<keyword evidence="9" id="KW-0804">Transcription</keyword>
<keyword evidence="10" id="KW-0539">Nucleus</keyword>
<evidence type="ECO:0000256" key="10">
    <source>
        <dbReference type="ARBA" id="ARBA00023242"/>
    </source>
</evidence>
<evidence type="ECO:0000256" key="7">
    <source>
        <dbReference type="ARBA" id="ARBA00023015"/>
    </source>
</evidence>